<dbReference type="PANTHER" id="PTHR43133">
    <property type="entry name" value="RNA POLYMERASE ECF-TYPE SIGMA FACTO"/>
    <property type="match status" value="1"/>
</dbReference>
<evidence type="ECO:0000259" key="6">
    <source>
        <dbReference type="Pfam" id="PF04542"/>
    </source>
</evidence>
<dbReference type="InterPro" id="IPR014304">
    <property type="entry name" value="RNA_pol_sigma-Z"/>
</dbReference>
<dbReference type="InterPro" id="IPR013324">
    <property type="entry name" value="RNA_pol_sigma_r3/r4-like"/>
</dbReference>
<evidence type="ECO:0000256" key="1">
    <source>
        <dbReference type="ARBA" id="ARBA00010641"/>
    </source>
</evidence>
<dbReference type="InterPro" id="IPR036388">
    <property type="entry name" value="WH-like_DNA-bd_sf"/>
</dbReference>
<feature type="domain" description="RNA polymerase sigma-70 region 2" evidence="6">
    <location>
        <begin position="10"/>
        <end position="75"/>
    </location>
</feature>
<protein>
    <recommendedName>
        <fullName evidence="5">RNA polymerase sigma factor SigZ</fullName>
    </recommendedName>
</protein>
<dbReference type="InterPro" id="IPR013249">
    <property type="entry name" value="RNA_pol_sigma70_r4_t2"/>
</dbReference>
<proteinExistence type="inferred from homology"/>
<accession>A0ABX3P0V8</accession>
<evidence type="ECO:0000256" key="3">
    <source>
        <dbReference type="ARBA" id="ARBA00023082"/>
    </source>
</evidence>
<dbReference type="NCBIfam" id="TIGR02937">
    <property type="entry name" value="sigma70-ECF"/>
    <property type="match status" value="1"/>
</dbReference>
<dbReference type="SUPFAM" id="SSF88659">
    <property type="entry name" value="Sigma3 and sigma4 domains of RNA polymerase sigma factors"/>
    <property type="match status" value="1"/>
</dbReference>
<sequence>MSSCTSQIWDQHREKLKAFICNKVNGDDSCEDILHDVFVKISENEERIKWLEKPASYVIKMAQNAVIDHYRLKKKTPQLSETVCTSEEEQQSAIRLADCCLLSFIKALPPLYSEALMLAELEGLSQKQLAQKLNISYTGAKSRVQRGRKMLKEAILACCPYQFDKYGNIIGCCK</sequence>
<dbReference type="CDD" id="cd06171">
    <property type="entry name" value="Sigma70_r4"/>
    <property type="match status" value="1"/>
</dbReference>
<comment type="caution">
    <text evidence="8">The sequence shown here is derived from an EMBL/GenBank/DDBJ whole genome shotgun (WGS) entry which is preliminary data.</text>
</comment>
<dbReference type="RefSeq" id="WP_014220273.1">
    <property type="nucleotide sequence ID" value="NZ_LWBO01000004.1"/>
</dbReference>
<comment type="similarity">
    <text evidence="1">Belongs to the sigma-70 factor family. ECF subfamily.</text>
</comment>
<dbReference type="EMBL" id="LWBO01000004">
    <property type="protein sequence ID" value="OQP52228.1"/>
    <property type="molecule type" value="Genomic_DNA"/>
</dbReference>
<dbReference type="PANTHER" id="PTHR43133:SF62">
    <property type="entry name" value="RNA POLYMERASE SIGMA FACTOR SIGZ"/>
    <property type="match status" value="1"/>
</dbReference>
<evidence type="ECO:0000256" key="2">
    <source>
        <dbReference type="ARBA" id="ARBA00023015"/>
    </source>
</evidence>
<reference evidence="8 9" key="1">
    <citation type="submission" date="2016-04" db="EMBL/GenBank/DDBJ databases">
        <authorList>
            <person name="Chen L."/>
            <person name="Zhuang W."/>
            <person name="Wang G."/>
        </authorList>
    </citation>
    <scope>NUCLEOTIDE SEQUENCE [LARGE SCALE GENOMIC DNA]</scope>
    <source>
        <strain evidence="9">GR20</strain>
    </source>
</reference>
<evidence type="ECO:0000313" key="8">
    <source>
        <dbReference type="EMBL" id="OQP52228.1"/>
    </source>
</evidence>
<dbReference type="InterPro" id="IPR014284">
    <property type="entry name" value="RNA_pol_sigma-70_dom"/>
</dbReference>
<organism evidence="8 9">
    <name type="scientific">Niastella koreensis</name>
    <dbReference type="NCBI Taxonomy" id="354356"/>
    <lineage>
        <taxon>Bacteria</taxon>
        <taxon>Pseudomonadati</taxon>
        <taxon>Bacteroidota</taxon>
        <taxon>Chitinophagia</taxon>
        <taxon>Chitinophagales</taxon>
        <taxon>Chitinophagaceae</taxon>
        <taxon>Niastella</taxon>
    </lineage>
</organism>
<name>A0ABX3P0V8_9BACT</name>
<dbReference type="InterPro" id="IPR039425">
    <property type="entry name" value="RNA_pol_sigma-70-like"/>
</dbReference>
<feature type="domain" description="RNA polymerase sigma factor 70 region 4 type 2" evidence="7">
    <location>
        <begin position="100"/>
        <end position="151"/>
    </location>
</feature>
<evidence type="ECO:0000256" key="5">
    <source>
        <dbReference type="NCBIfam" id="TIGR02959"/>
    </source>
</evidence>
<dbReference type="InterPro" id="IPR007627">
    <property type="entry name" value="RNA_pol_sigma70_r2"/>
</dbReference>
<dbReference type="Pfam" id="PF08281">
    <property type="entry name" value="Sigma70_r4_2"/>
    <property type="match status" value="1"/>
</dbReference>
<keyword evidence="4" id="KW-0804">Transcription</keyword>
<keyword evidence="3" id="KW-0731">Sigma factor</keyword>
<gene>
    <name evidence="8" type="ORF">A4D02_23835</name>
</gene>
<dbReference type="Proteomes" id="UP000192277">
    <property type="component" value="Unassembled WGS sequence"/>
</dbReference>
<dbReference type="Pfam" id="PF04542">
    <property type="entry name" value="Sigma70_r2"/>
    <property type="match status" value="1"/>
</dbReference>
<dbReference type="InterPro" id="IPR013325">
    <property type="entry name" value="RNA_pol_sigma_r2"/>
</dbReference>
<dbReference type="Gene3D" id="1.10.10.10">
    <property type="entry name" value="Winged helix-like DNA-binding domain superfamily/Winged helix DNA-binding domain"/>
    <property type="match status" value="1"/>
</dbReference>
<dbReference type="Gene3D" id="1.10.1740.10">
    <property type="match status" value="1"/>
</dbReference>
<evidence type="ECO:0000256" key="4">
    <source>
        <dbReference type="ARBA" id="ARBA00023163"/>
    </source>
</evidence>
<keyword evidence="9" id="KW-1185">Reference proteome</keyword>
<keyword evidence="2" id="KW-0805">Transcription regulation</keyword>
<evidence type="ECO:0000313" key="9">
    <source>
        <dbReference type="Proteomes" id="UP000192277"/>
    </source>
</evidence>
<dbReference type="NCBIfam" id="TIGR02959">
    <property type="entry name" value="SigZ"/>
    <property type="match status" value="1"/>
</dbReference>
<evidence type="ECO:0000259" key="7">
    <source>
        <dbReference type="Pfam" id="PF08281"/>
    </source>
</evidence>
<dbReference type="SUPFAM" id="SSF88946">
    <property type="entry name" value="Sigma2 domain of RNA polymerase sigma factors"/>
    <property type="match status" value="1"/>
</dbReference>